<feature type="compositionally biased region" description="Basic and acidic residues" evidence="1">
    <location>
        <begin position="642"/>
        <end position="653"/>
    </location>
</feature>
<dbReference type="Pfam" id="PF00855">
    <property type="entry name" value="PWWP"/>
    <property type="match status" value="1"/>
</dbReference>
<feature type="compositionally biased region" description="Basic and acidic residues" evidence="1">
    <location>
        <begin position="531"/>
        <end position="545"/>
    </location>
</feature>
<dbReference type="CDD" id="cd05162">
    <property type="entry name" value="PWWP"/>
    <property type="match status" value="1"/>
</dbReference>
<feature type="compositionally biased region" description="Basic and acidic residues" evidence="1">
    <location>
        <begin position="78"/>
        <end position="99"/>
    </location>
</feature>
<reference evidence="4" key="2">
    <citation type="submission" date="2025-08" db="UniProtKB">
        <authorList>
            <consortium name="RefSeq"/>
        </authorList>
    </citation>
    <scope>IDENTIFICATION</scope>
    <source>
        <tissue evidence="4">Leaf</tissue>
    </source>
</reference>
<feature type="region of interest" description="Disordered" evidence="1">
    <location>
        <begin position="235"/>
        <end position="425"/>
    </location>
</feature>
<feature type="compositionally biased region" description="Basic residues" evidence="1">
    <location>
        <begin position="239"/>
        <end position="248"/>
    </location>
</feature>
<protein>
    <submittedName>
        <fullName evidence="4">Uncharacterized protein LOC109723793 isoform X1</fullName>
    </submittedName>
</protein>
<feature type="compositionally biased region" description="Basic and acidic residues" evidence="1">
    <location>
        <begin position="494"/>
        <end position="519"/>
    </location>
</feature>
<dbReference type="PROSITE" id="PS50812">
    <property type="entry name" value="PWWP"/>
    <property type="match status" value="1"/>
</dbReference>
<accession>A0A6P5GIV3</accession>
<evidence type="ECO:0000259" key="2">
    <source>
        <dbReference type="PROSITE" id="PS50812"/>
    </source>
</evidence>
<name>A0A6P5GIV3_ANACO</name>
<feature type="compositionally biased region" description="Polar residues" evidence="1">
    <location>
        <begin position="676"/>
        <end position="686"/>
    </location>
</feature>
<dbReference type="SUPFAM" id="SSF63748">
    <property type="entry name" value="Tudor/PWWP/MBT"/>
    <property type="match status" value="1"/>
</dbReference>
<feature type="compositionally biased region" description="Basic and acidic residues" evidence="1">
    <location>
        <begin position="364"/>
        <end position="374"/>
    </location>
</feature>
<dbReference type="InterPro" id="IPR000313">
    <property type="entry name" value="PWWP_dom"/>
</dbReference>
<feature type="compositionally biased region" description="Basic and acidic residues" evidence="1">
    <location>
        <begin position="298"/>
        <end position="338"/>
    </location>
</feature>
<feature type="compositionally biased region" description="Basic and acidic residues" evidence="1">
    <location>
        <begin position="385"/>
        <end position="398"/>
    </location>
</feature>
<sequence length="724" mass="81082">MVGQVHACHLRTIPILQELTRRGWSTVQSLARSEQISASRGVALKCNGYSSRQAGGSHISSPRPPRATRSSEQLASERASDSDFQRASEREREAEKEGEESYYHRCLESGCSKVKLETIMRRREVGNSESHPIVDQEHTKPLDNHQYRHRRRSGDITWIKISDHSWWPSQVVDEESVANKPKKKAKDEVLVRIYGTCKYFYVDPLKFISEFESVRKRENISTRELLKKTLEQDISKMKSAGKSKRKLREPKDNDAAKASNHKKQKQDSRGGNQEETVSASPVITSGKSEAKKVYTRSEALRQREAKLEVTRESTKMENAKPEPRKENIMNQCTRREQNATKLSRKASVKNISGQDGLRRSSRINAKEQTSERVASETSPPGDAGGRQDKMGKANETKKAQNGMAGHNNQKRVGFGHPESEVSEEEIRAMVRDVIFRERTSKQSVNGKPNAKEEIGNGASEVGNAKGEGFGKKEREHAEKQVNIVSSAETLTGLVRKEGPEVGTVKKDSFRKQKIEDAEDRVTKKIVAKTSREKEVKQLDTEEKESNNATNCTLRTKMFDKDNSTTLKPNEIKEQETAKGRDKASKHESRRQGNAGIPTVTEDVGEACKAKKIGKVDPNKSKQLDFNGQVVENGSCRASKYKGSGEKETRKQGEAKSGACQGKPFNQNDSKQKENSNIKMHQSTVTTTPIKHAVTEERGHLSARQLRVMQRLGLVAPPGSPFAKK</sequence>
<dbReference type="PANTHER" id="PTHR10688">
    <property type="entry name" value="PWWP DOMAIN-CONTAINING PROTEIN"/>
    <property type="match status" value="1"/>
</dbReference>
<gene>
    <name evidence="4" type="primary">LOC109723793</name>
</gene>
<proteinExistence type="predicted"/>
<dbReference type="InterPro" id="IPR052657">
    <property type="entry name" value="PDP_family_Arabidopsis"/>
</dbReference>
<feature type="region of interest" description="Disordered" evidence="1">
    <location>
        <begin position="531"/>
        <end position="686"/>
    </location>
</feature>
<feature type="region of interest" description="Disordered" evidence="1">
    <location>
        <begin position="49"/>
        <end position="99"/>
    </location>
</feature>
<evidence type="ECO:0000256" key="1">
    <source>
        <dbReference type="SAM" id="MobiDB-lite"/>
    </source>
</evidence>
<keyword evidence="3" id="KW-1185">Reference proteome</keyword>
<dbReference type="AlphaFoldDB" id="A0A6P5GIV3"/>
<organism evidence="3 4">
    <name type="scientific">Ananas comosus</name>
    <name type="common">Pineapple</name>
    <name type="synonym">Ananas ananas</name>
    <dbReference type="NCBI Taxonomy" id="4615"/>
    <lineage>
        <taxon>Eukaryota</taxon>
        <taxon>Viridiplantae</taxon>
        <taxon>Streptophyta</taxon>
        <taxon>Embryophyta</taxon>
        <taxon>Tracheophyta</taxon>
        <taxon>Spermatophyta</taxon>
        <taxon>Magnoliopsida</taxon>
        <taxon>Liliopsida</taxon>
        <taxon>Poales</taxon>
        <taxon>Bromeliaceae</taxon>
        <taxon>Bromelioideae</taxon>
        <taxon>Ananas</taxon>
    </lineage>
</organism>
<evidence type="ECO:0000313" key="4">
    <source>
        <dbReference type="RefSeq" id="XP_020107869.1"/>
    </source>
</evidence>
<feature type="compositionally biased region" description="Polar residues" evidence="1">
    <location>
        <begin position="269"/>
        <end position="287"/>
    </location>
</feature>
<dbReference type="RefSeq" id="XP_020107869.1">
    <property type="nucleotide sequence ID" value="XM_020252280.1"/>
</dbReference>
<feature type="compositionally biased region" description="Basic and acidic residues" evidence="1">
    <location>
        <begin position="569"/>
        <end position="590"/>
    </location>
</feature>
<dbReference type="Proteomes" id="UP000515123">
    <property type="component" value="Linkage group 2"/>
</dbReference>
<feature type="domain" description="PWWP" evidence="2">
    <location>
        <begin position="153"/>
        <end position="213"/>
    </location>
</feature>
<feature type="region of interest" description="Disordered" evidence="1">
    <location>
        <begin position="437"/>
        <end position="519"/>
    </location>
</feature>
<dbReference type="GeneID" id="109723793"/>
<evidence type="ECO:0000313" key="3">
    <source>
        <dbReference type="Proteomes" id="UP000515123"/>
    </source>
</evidence>
<reference evidence="3" key="1">
    <citation type="journal article" date="2015" name="Nat. Genet.">
        <title>The pineapple genome and the evolution of CAM photosynthesis.</title>
        <authorList>
            <person name="Ming R."/>
            <person name="VanBuren R."/>
            <person name="Wai C.M."/>
            <person name="Tang H."/>
            <person name="Schatz M.C."/>
            <person name="Bowers J.E."/>
            <person name="Lyons E."/>
            <person name="Wang M.L."/>
            <person name="Chen J."/>
            <person name="Biggers E."/>
            <person name="Zhang J."/>
            <person name="Huang L."/>
            <person name="Zhang L."/>
            <person name="Miao W."/>
            <person name="Zhang J."/>
            <person name="Ye Z."/>
            <person name="Miao C."/>
            <person name="Lin Z."/>
            <person name="Wang H."/>
            <person name="Zhou H."/>
            <person name="Yim W.C."/>
            <person name="Priest H.D."/>
            <person name="Zheng C."/>
            <person name="Woodhouse M."/>
            <person name="Edger P.P."/>
            <person name="Guyot R."/>
            <person name="Guo H.B."/>
            <person name="Guo H."/>
            <person name="Zheng G."/>
            <person name="Singh R."/>
            <person name="Sharma A."/>
            <person name="Min X."/>
            <person name="Zheng Y."/>
            <person name="Lee H."/>
            <person name="Gurtowski J."/>
            <person name="Sedlazeck F.J."/>
            <person name="Harkess A."/>
            <person name="McKain M.R."/>
            <person name="Liao Z."/>
            <person name="Fang J."/>
            <person name="Liu J."/>
            <person name="Zhang X."/>
            <person name="Zhang Q."/>
            <person name="Hu W."/>
            <person name="Qin Y."/>
            <person name="Wang K."/>
            <person name="Chen L.Y."/>
            <person name="Shirley N."/>
            <person name="Lin Y.R."/>
            <person name="Liu L.Y."/>
            <person name="Hernandez A.G."/>
            <person name="Wright C.L."/>
            <person name="Bulone V."/>
            <person name="Tuskan G.A."/>
            <person name="Heath K."/>
            <person name="Zee F."/>
            <person name="Moore P.H."/>
            <person name="Sunkar R."/>
            <person name="Leebens-Mack J.H."/>
            <person name="Mockler T."/>
            <person name="Bennetzen J.L."/>
            <person name="Freeling M."/>
            <person name="Sankoff D."/>
            <person name="Paterson A.H."/>
            <person name="Zhu X."/>
            <person name="Yang X."/>
            <person name="Smith J.A."/>
            <person name="Cushman J.C."/>
            <person name="Paull R.E."/>
            <person name="Yu Q."/>
        </authorList>
    </citation>
    <scope>NUCLEOTIDE SEQUENCE [LARGE SCALE GENOMIC DNA]</scope>
    <source>
        <strain evidence="3">cv. F153</strain>
    </source>
</reference>
<dbReference type="OrthoDB" id="641149at2759"/>
<dbReference type="PANTHER" id="PTHR10688:SF14">
    <property type="entry name" value="PWWP DOMAIN-CONTAINING PROTEIN"/>
    <property type="match status" value="1"/>
</dbReference>
<feature type="compositionally biased region" description="Basic and acidic residues" evidence="1">
    <location>
        <begin position="605"/>
        <end position="622"/>
    </location>
</feature>
<feature type="compositionally biased region" description="Basic and acidic residues" evidence="1">
    <location>
        <begin position="468"/>
        <end position="479"/>
    </location>
</feature>
<dbReference type="Gene3D" id="2.30.30.140">
    <property type="match status" value="1"/>
</dbReference>